<dbReference type="Pfam" id="PF00171">
    <property type="entry name" value="Aldedh"/>
    <property type="match status" value="1"/>
</dbReference>
<keyword evidence="7" id="KW-0614">Plasmid</keyword>
<dbReference type="OrthoDB" id="9812625at2"/>
<dbReference type="SUPFAM" id="SSF53720">
    <property type="entry name" value="ALDH-like"/>
    <property type="match status" value="1"/>
</dbReference>
<dbReference type="InterPro" id="IPR011985">
    <property type="entry name" value="DH_HpaE"/>
</dbReference>
<keyword evidence="3" id="KW-0520">NAD</keyword>
<proteinExistence type="inferred from homology"/>
<dbReference type="CDD" id="cd07093">
    <property type="entry name" value="ALDH_F8_HMSADH"/>
    <property type="match status" value="1"/>
</dbReference>
<evidence type="ECO:0000256" key="4">
    <source>
        <dbReference type="PROSITE-ProRule" id="PRU10007"/>
    </source>
</evidence>
<name>A0A1L3IAX8_9RHOB</name>
<dbReference type="GO" id="GO:1901023">
    <property type="term" value="P:4-hydroxyphenylacetate catabolic process"/>
    <property type="evidence" value="ECO:0007669"/>
    <property type="project" value="InterPro"/>
</dbReference>
<dbReference type="InterPro" id="IPR029510">
    <property type="entry name" value="Ald_DH_CS_GLU"/>
</dbReference>
<organism evidence="7 8">
    <name type="scientific">Phaeobacter porticola</name>
    <dbReference type="NCBI Taxonomy" id="1844006"/>
    <lineage>
        <taxon>Bacteria</taxon>
        <taxon>Pseudomonadati</taxon>
        <taxon>Pseudomonadota</taxon>
        <taxon>Alphaproteobacteria</taxon>
        <taxon>Rhodobacterales</taxon>
        <taxon>Roseobacteraceae</taxon>
        <taxon>Phaeobacter</taxon>
    </lineage>
</organism>
<evidence type="ECO:0000256" key="5">
    <source>
        <dbReference type="RuleBase" id="RU003345"/>
    </source>
</evidence>
<dbReference type="InterPro" id="IPR015590">
    <property type="entry name" value="Aldehyde_DH_dom"/>
</dbReference>
<dbReference type="Gene3D" id="3.40.605.10">
    <property type="entry name" value="Aldehyde Dehydrogenase, Chain A, domain 1"/>
    <property type="match status" value="1"/>
</dbReference>
<evidence type="ECO:0000313" key="8">
    <source>
        <dbReference type="Proteomes" id="UP000183859"/>
    </source>
</evidence>
<dbReference type="GO" id="GO:0018480">
    <property type="term" value="F:5-carboxymethyl-2-hydroxymuconic-semialdehyde dehydrogenase activity"/>
    <property type="evidence" value="ECO:0007669"/>
    <property type="project" value="InterPro"/>
</dbReference>
<dbReference type="InterPro" id="IPR016162">
    <property type="entry name" value="Ald_DH_N"/>
</dbReference>
<geneLocation type="plasmid" evidence="8">
    <name>pp97_b</name>
</geneLocation>
<dbReference type="AlphaFoldDB" id="A0A1L3IAX8"/>
<dbReference type="PANTHER" id="PTHR43720:SF2">
    <property type="entry name" value="2-AMINOMUCONIC SEMIALDEHYDE DEHYDROGENASE"/>
    <property type="match status" value="1"/>
</dbReference>
<dbReference type="KEGG" id="php:PhaeoP97_03882"/>
<dbReference type="RefSeq" id="WP_072506823.1">
    <property type="nucleotide sequence ID" value="NZ_CP016366.1"/>
</dbReference>
<protein>
    <submittedName>
        <fullName evidence="7">5-carboxymethyl-2-hydroxymuconic semialdehyde dehydrogenase HpcC</fullName>
        <ecNumber evidence="7">1.2.1.-</ecNumber>
    </submittedName>
</protein>
<dbReference type="InterPro" id="IPR016161">
    <property type="entry name" value="Ald_DH/histidinol_DH"/>
</dbReference>
<dbReference type="EMBL" id="CP016366">
    <property type="protein sequence ID" value="APG49232.1"/>
    <property type="molecule type" value="Genomic_DNA"/>
</dbReference>
<comment type="similarity">
    <text evidence="1 5">Belongs to the aldehyde dehydrogenase family.</text>
</comment>
<dbReference type="PANTHER" id="PTHR43720">
    <property type="entry name" value="2-AMINOMUCONIC SEMIALDEHYDE DEHYDROGENASE"/>
    <property type="match status" value="1"/>
</dbReference>
<evidence type="ECO:0000313" key="7">
    <source>
        <dbReference type="EMBL" id="APG49232.1"/>
    </source>
</evidence>
<dbReference type="Gene3D" id="3.40.309.10">
    <property type="entry name" value="Aldehyde Dehydrogenase, Chain A, domain 2"/>
    <property type="match status" value="1"/>
</dbReference>
<feature type="active site" evidence="4">
    <location>
        <position position="265"/>
    </location>
</feature>
<dbReference type="NCBIfam" id="TIGR02299">
    <property type="entry name" value="HpaE"/>
    <property type="match status" value="1"/>
</dbReference>
<evidence type="ECO:0000256" key="3">
    <source>
        <dbReference type="ARBA" id="ARBA00023027"/>
    </source>
</evidence>
<dbReference type="InterPro" id="IPR016163">
    <property type="entry name" value="Ald_DH_C"/>
</dbReference>
<dbReference type="FunFam" id="3.40.309.10:FF:000012">
    <property type="entry name" value="Betaine aldehyde dehydrogenase"/>
    <property type="match status" value="1"/>
</dbReference>
<keyword evidence="2 5" id="KW-0560">Oxidoreductase</keyword>
<dbReference type="EC" id="1.2.1.-" evidence="7"/>
<sequence length="503" mass="54449">MTALNDNIAKLDGFLERPRKTGILNRIAGQDVAGADGVFQNTSPVDKSVICDVAHGTAADIDVAANAAHDAFAAWRDMPALERKKILIRVADGIEARAEEIALCECWDTGQTYKFMSKAALRGAENFRYFADQVVQARDGQQLQSATLMNVTTRKPIGPVGVITPWNTPFMLSTWKIAPALAAGCTVVHKPAEASPLTARLLVEIAEEAGLPPGVLNTVNGFGEGAGKALCEHPKIKAIAFVGESRTGSLITKQGADTLKRNHLELGGKNPVIVFEDADLDRALDAVIFMIYSINGERCTSSSRLLIQDTIREEFEAKLVARVNNIKVGHPLDPATEIGPLVTEEHFNKVTSYFDIAKEDGATVAAGGVTVGDEGYFIRPTLFTGANNQMRIAQEEIFGPVLTSIPFSTEEEALEMANDIDYGLTGYVWTNDLTRALRFTEALEAGMIWVNSENVRHLPTPFGGVKASGIGRDGGDWSFEFYMEQKHIGFATGQHKITKLGAL</sequence>
<feature type="domain" description="Aldehyde dehydrogenase" evidence="6">
    <location>
        <begin position="37"/>
        <end position="488"/>
    </location>
</feature>
<reference evidence="8" key="1">
    <citation type="submission" date="2016-07" db="EMBL/GenBank/DDBJ databases">
        <title>Phaeobacter portensis sp. nov., a tropodithietic acid producing bacterium isolated from a German harbor.</title>
        <authorList>
            <person name="Freese H.M."/>
            <person name="Bunk B."/>
            <person name="Breider S."/>
            <person name="Brinkhoff T."/>
        </authorList>
    </citation>
    <scope>NUCLEOTIDE SEQUENCE [LARGE SCALE GENOMIC DNA]</scope>
    <source>
        <strain evidence="8">P97</strain>
        <plasmid evidence="8">pp97_b</plasmid>
    </source>
</reference>
<accession>A0A1L3IAX8</accession>
<dbReference type="Proteomes" id="UP000183859">
    <property type="component" value="Plasmid pP97_b"/>
</dbReference>
<dbReference type="PROSITE" id="PS00687">
    <property type="entry name" value="ALDEHYDE_DEHYDR_GLU"/>
    <property type="match status" value="1"/>
</dbReference>
<dbReference type="FunFam" id="3.40.605.10:FF:000007">
    <property type="entry name" value="NAD/NADP-dependent betaine aldehyde dehydrogenase"/>
    <property type="match status" value="1"/>
</dbReference>
<keyword evidence="8" id="KW-1185">Reference proteome</keyword>
<evidence type="ECO:0000256" key="1">
    <source>
        <dbReference type="ARBA" id="ARBA00009986"/>
    </source>
</evidence>
<gene>
    <name evidence="7" type="primary">hpcC</name>
    <name evidence="7" type="ORF">PhaeoP97_03882</name>
</gene>
<evidence type="ECO:0000259" key="6">
    <source>
        <dbReference type="Pfam" id="PF00171"/>
    </source>
</evidence>
<evidence type="ECO:0000256" key="2">
    <source>
        <dbReference type="ARBA" id="ARBA00023002"/>
    </source>
</evidence>